<dbReference type="PROSITE" id="PS01124">
    <property type="entry name" value="HTH_ARAC_FAMILY_2"/>
    <property type="match status" value="1"/>
</dbReference>
<proteinExistence type="predicted"/>
<dbReference type="InterPro" id="IPR018060">
    <property type="entry name" value="HTH_AraC"/>
</dbReference>
<evidence type="ECO:0000313" key="5">
    <source>
        <dbReference type="EMBL" id="GGH66704.1"/>
    </source>
</evidence>
<evidence type="ECO:0000313" key="6">
    <source>
        <dbReference type="Proteomes" id="UP000627292"/>
    </source>
</evidence>
<protein>
    <recommendedName>
        <fullName evidence="4">HTH araC/xylS-type domain-containing protein</fullName>
    </recommendedName>
</protein>
<gene>
    <name evidence="5" type="ORF">GCM10011379_21150</name>
</gene>
<evidence type="ECO:0000256" key="1">
    <source>
        <dbReference type="ARBA" id="ARBA00023015"/>
    </source>
</evidence>
<evidence type="ECO:0000256" key="3">
    <source>
        <dbReference type="ARBA" id="ARBA00023163"/>
    </source>
</evidence>
<comment type="caution">
    <text evidence="5">The sequence shown here is derived from an EMBL/GenBank/DDBJ whole genome shotgun (WGS) entry which is preliminary data.</text>
</comment>
<organism evidence="5 6">
    <name type="scientific">Filimonas zeae</name>
    <dbReference type="NCBI Taxonomy" id="1737353"/>
    <lineage>
        <taxon>Bacteria</taxon>
        <taxon>Pseudomonadati</taxon>
        <taxon>Bacteroidota</taxon>
        <taxon>Chitinophagia</taxon>
        <taxon>Chitinophagales</taxon>
        <taxon>Chitinophagaceae</taxon>
        <taxon>Filimonas</taxon>
    </lineage>
</organism>
<reference evidence="5" key="1">
    <citation type="journal article" date="2014" name="Int. J. Syst. Evol. Microbiol.">
        <title>Complete genome sequence of Corynebacterium casei LMG S-19264T (=DSM 44701T), isolated from a smear-ripened cheese.</title>
        <authorList>
            <consortium name="US DOE Joint Genome Institute (JGI-PGF)"/>
            <person name="Walter F."/>
            <person name="Albersmeier A."/>
            <person name="Kalinowski J."/>
            <person name="Ruckert C."/>
        </authorList>
    </citation>
    <scope>NUCLEOTIDE SEQUENCE</scope>
    <source>
        <strain evidence="5">CGMCC 1.15290</strain>
    </source>
</reference>
<dbReference type="Proteomes" id="UP000627292">
    <property type="component" value="Unassembled WGS sequence"/>
</dbReference>
<dbReference type="GO" id="GO:0003700">
    <property type="term" value="F:DNA-binding transcription factor activity"/>
    <property type="evidence" value="ECO:0007669"/>
    <property type="project" value="InterPro"/>
</dbReference>
<keyword evidence="3" id="KW-0804">Transcription</keyword>
<keyword evidence="6" id="KW-1185">Reference proteome</keyword>
<keyword evidence="2" id="KW-0238">DNA-binding</keyword>
<dbReference type="InterPro" id="IPR009057">
    <property type="entry name" value="Homeodomain-like_sf"/>
</dbReference>
<dbReference type="Gene3D" id="1.10.10.60">
    <property type="entry name" value="Homeodomain-like"/>
    <property type="match status" value="1"/>
</dbReference>
<dbReference type="PANTHER" id="PTHR43280">
    <property type="entry name" value="ARAC-FAMILY TRANSCRIPTIONAL REGULATOR"/>
    <property type="match status" value="1"/>
</dbReference>
<reference evidence="5" key="2">
    <citation type="submission" date="2020-09" db="EMBL/GenBank/DDBJ databases">
        <authorList>
            <person name="Sun Q."/>
            <person name="Zhou Y."/>
        </authorList>
    </citation>
    <scope>NUCLEOTIDE SEQUENCE</scope>
    <source>
        <strain evidence="5">CGMCC 1.15290</strain>
    </source>
</reference>
<keyword evidence="1" id="KW-0805">Transcription regulation</keyword>
<sequence length="354" mass="40459">MKNSMPFMPGEEGKPIKKTPLNLVAFLPQWPNAQNECLEYSFGFITTHKVTDAAGSCYTCYISNTRKRIVLTQNVQAGGMFLLVQKNNIQDITFYEESGRTLEEVSCTITYFPSGENLFNVAAGTAALLLVDIDSIMYQFMPDSILQHLQLHIQQYPAVLYELPVVTNNAWLHGLINLLLNTGKDSHYIPELHNTLKKVIAIYMNEIDDNIPLPLKEKLQLSILSGRVQGKSYLLYQSRKESLYNDIIAYLVKHLKTNYNKKNIAIKSGLSEKNFSRIFQEGYGKTFKEGYLELRLTEVFRQVIQNNKLAEIAHKSGYTSASNLSVSFKKMYGNPPSLYQWPYRINTFIANEYE</sequence>
<dbReference type="SMART" id="SM00342">
    <property type="entry name" value="HTH_ARAC"/>
    <property type="match status" value="1"/>
</dbReference>
<dbReference type="RefSeq" id="WP_188951996.1">
    <property type="nucleotide sequence ID" value="NZ_BMIB01000002.1"/>
</dbReference>
<evidence type="ECO:0000259" key="4">
    <source>
        <dbReference type="PROSITE" id="PS01124"/>
    </source>
</evidence>
<feature type="domain" description="HTH araC/xylS-type" evidence="4">
    <location>
        <begin position="245"/>
        <end position="342"/>
    </location>
</feature>
<dbReference type="AlphaFoldDB" id="A0A917IY01"/>
<name>A0A917IY01_9BACT</name>
<dbReference type="SUPFAM" id="SSF46689">
    <property type="entry name" value="Homeodomain-like"/>
    <property type="match status" value="1"/>
</dbReference>
<accession>A0A917IY01</accession>
<dbReference type="GO" id="GO:0043565">
    <property type="term" value="F:sequence-specific DNA binding"/>
    <property type="evidence" value="ECO:0007669"/>
    <property type="project" value="InterPro"/>
</dbReference>
<dbReference type="PANTHER" id="PTHR43280:SF2">
    <property type="entry name" value="HTH-TYPE TRANSCRIPTIONAL REGULATOR EXSA"/>
    <property type="match status" value="1"/>
</dbReference>
<dbReference type="Pfam" id="PF12833">
    <property type="entry name" value="HTH_18"/>
    <property type="match status" value="1"/>
</dbReference>
<dbReference type="EMBL" id="BMIB01000002">
    <property type="protein sequence ID" value="GGH66704.1"/>
    <property type="molecule type" value="Genomic_DNA"/>
</dbReference>
<evidence type="ECO:0000256" key="2">
    <source>
        <dbReference type="ARBA" id="ARBA00023125"/>
    </source>
</evidence>